<dbReference type="SMART" id="SM00320">
    <property type="entry name" value="WD40"/>
    <property type="match status" value="7"/>
</dbReference>
<dbReference type="PROSITE" id="PS50082">
    <property type="entry name" value="WD_REPEATS_2"/>
    <property type="match status" value="4"/>
</dbReference>
<comment type="caution">
    <text evidence="5">The sequence shown here is derived from an EMBL/GenBank/DDBJ whole genome shotgun (WGS) entry which is preliminary data.</text>
</comment>
<keyword evidence="6" id="KW-1185">Reference proteome</keyword>
<dbReference type="InterPro" id="IPR001680">
    <property type="entry name" value="WD40_rpt"/>
</dbReference>
<dbReference type="InterPro" id="IPR020472">
    <property type="entry name" value="WD40_PAC1"/>
</dbReference>
<dbReference type="GO" id="GO:1990234">
    <property type="term" value="C:transferase complex"/>
    <property type="evidence" value="ECO:0007669"/>
    <property type="project" value="UniProtKB-ARBA"/>
</dbReference>
<evidence type="ECO:0000256" key="1">
    <source>
        <dbReference type="ARBA" id="ARBA00022574"/>
    </source>
</evidence>
<dbReference type="PROSITE" id="PS00678">
    <property type="entry name" value="WD_REPEATS_1"/>
    <property type="match status" value="1"/>
</dbReference>
<feature type="repeat" description="WD" evidence="3">
    <location>
        <begin position="230"/>
        <end position="262"/>
    </location>
</feature>
<dbReference type="InterPro" id="IPR036322">
    <property type="entry name" value="WD40_repeat_dom_sf"/>
</dbReference>
<evidence type="ECO:0000256" key="4">
    <source>
        <dbReference type="SAM" id="MobiDB-lite"/>
    </source>
</evidence>
<dbReference type="SUPFAM" id="SSF50978">
    <property type="entry name" value="WD40 repeat-like"/>
    <property type="match status" value="1"/>
</dbReference>
<dbReference type="EMBL" id="VIIS01000996">
    <property type="protein sequence ID" value="KAF0302983.1"/>
    <property type="molecule type" value="Genomic_DNA"/>
</dbReference>
<dbReference type="PRINTS" id="PR00320">
    <property type="entry name" value="GPROTEINBRPT"/>
</dbReference>
<dbReference type="PROSITE" id="PS50294">
    <property type="entry name" value="WD_REPEATS_REGION"/>
    <property type="match status" value="3"/>
</dbReference>
<protein>
    <submittedName>
        <fullName evidence="5">WD repeat-containing protein 37</fullName>
    </submittedName>
</protein>
<sequence>MSRRASLDELQARFTRTAKQRKNSCEPAELLSGGAMPLDLPHSAAPAASKTPRSLKISMPRMRHHEPEQPAVSGSHGRADADQEPSPLPLRLRSRLNDLFFQIEKEFEAVCSENAALHKELELLQEKPDRETGDRCDDTDGAVKSKQKLMSHAAQKLKPAYKLKQQTSKIVSSFKAASVVCALVREYRGHKDGVWEVSAGRPGQHVVGTASADHTACVWSVDSGRCLLQYQGHEGSVNSVRFHPTRDLVLTGSGDQTAHVWQAAVNIDSGRAMSSEEEVDPSDMYDDMAAPAEGSNVLRTPILELTGHSGVVIAADWLAGAEQVVTASWDRTAQLFDVNTGESLNTLAGHDQELTHVSAHPSHKFVVTSSKDFTFRLWDFREPIPCVSVFQGHTDAVTSAVFSREDKVVSGSDDRSCKVWDLKNMRSPLATIRGDAAVNRLDVSSANVIAVPFDNRHIRLYDMNGQRLARLPRSNRLGHRRMVCSVAWSDDLSSGRPNLFSSGFDNTAIGWLITPPKDSKD</sequence>
<evidence type="ECO:0000256" key="2">
    <source>
        <dbReference type="ARBA" id="ARBA00022737"/>
    </source>
</evidence>
<dbReference type="OrthoDB" id="9984207at2759"/>
<feature type="repeat" description="WD" evidence="3">
    <location>
        <begin position="347"/>
        <end position="381"/>
    </location>
</feature>
<dbReference type="EMBL" id="VIIS01000996">
    <property type="protein sequence ID" value="KAF0302982.1"/>
    <property type="molecule type" value="Genomic_DNA"/>
</dbReference>
<dbReference type="AlphaFoldDB" id="A0A6A4WAK7"/>
<evidence type="ECO:0000313" key="6">
    <source>
        <dbReference type="Proteomes" id="UP000440578"/>
    </source>
</evidence>
<evidence type="ECO:0000313" key="5">
    <source>
        <dbReference type="EMBL" id="KAF0302983.1"/>
    </source>
</evidence>
<feature type="repeat" description="WD" evidence="3">
    <location>
        <begin position="390"/>
        <end position="430"/>
    </location>
</feature>
<gene>
    <name evidence="5" type="primary">wdr37_1</name>
    <name evidence="5" type="ORF">FJT64_025033</name>
</gene>
<reference evidence="5 6" key="1">
    <citation type="submission" date="2019-07" db="EMBL/GenBank/DDBJ databases">
        <title>Draft genome assembly of a fouling barnacle, Amphibalanus amphitrite (Darwin, 1854): The first reference genome for Thecostraca.</title>
        <authorList>
            <person name="Kim W."/>
        </authorList>
    </citation>
    <scope>NUCLEOTIDE SEQUENCE [LARGE SCALE GENOMIC DNA]</scope>
    <source>
        <strain evidence="5">SNU_AA5</strain>
        <tissue evidence="5">Soma without cirri and trophi</tissue>
    </source>
</reference>
<dbReference type="InterPro" id="IPR019775">
    <property type="entry name" value="WD40_repeat_CS"/>
</dbReference>
<feature type="region of interest" description="Disordered" evidence="4">
    <location>
        <begin position="1"/>
        <end position="89"/>
    </location>
</feature>
<keyword evidence="2" id="KW-0677">Repeat</keyword>
<dbReference type="Gene3D" id="2.130.10.10">
    <property type="entry name" value="YVTN repeat-like/Quinoprotein amine dehydrogenase"/>
    <property type="match status" value="3"/>
</dbReference>
<keyword evidence="1 3" id="KW-0853">WD repeat</keyword>
<proteinExistence type="predicted"/>
<dbReference type="Pfam" id="PF00400">
    <property type="entry name" value="WD40"/>
    <property type="match status" value="5"/>
</dbReference>
<accession>A0A6A4WAK7</accession>
<organism evidence="5 6">
    <name type="scientific">Amphibalanus amphitrite</name>
    <name type="common">Striped barnacle</name>
    <name type="synonym">Balanus amphitrite</name>
    <dbReference type="NCBI Taxonomy" id="1232801"/>
    <lineage>
        <taxon>Eukaryota</taxon>
        <taxon>Metazoa</taxon>
        <taxon>Ecdysozoa</taxon>
        <taxon>Arthropoda</taxon>
        <taxon>Crustacea</taxon>
        <taxon>Multicrustacea</taxon>
        <taxon>Cirripedia</taxon>
        <taxon>Thoracica</taxon>
        <taxon>Thoracicalcarea</taxon>
        <taxon>Balanomorpha</taxon>
        <taxon>Balanoidea</taxon>
        <taxon>Balanidae</taxon>
        <taxon>Amphibalaninae</taxon>
        <taxon>Amphibalanus</taxon>
    </lineage>
</organism>
<dbReference type="PANTHER" id="PTHR22847:SF637">
    <property type="entry name" value="WD REPEAT DOMAIN 5B"/>
    <property type="match status" value="1"/>
</dbReference>
<name>A0A6A4WAK7_AMPAM</name>
<dbReference type="PANTHER" id="PTHR22847">
    <property type="entry name" value="WD40 REPEAT PROTEIN"/>
    <property type="match status" value="1"/>
</dbReference>
<feature type="repeat" description="WD" evidence="3">
    <location>
        <begin position="305"/>
        <end position="346"/>
    </location>
</feature>
<feature type="compositionally biased region" description="Basic and acidic residues" evidence="4">
    <location>
        <begin position="1"/>
        <end position="11"/>
    </location>
</feature>
<dbReference type="InterPro" id="IPR015943">
    <property type="entry name" value="WD40/YVTN_repeat-like_dom_sf"/>
</dbReference>
<evidence type="ECO:0000256" key="3">
    <source>
        <dbReference type="PROSITE-ProRule" id="PRU00221"/>
    </source>
</evidence>
<dbReference type="Proteomes" id="UP000440578">
    <property type="component" value="Unassembled WGS sequence"/>
</dbReference>
<dbReference type="CDD" id="cd00200">
    <property type="entry name" value="WD40"/>
    <property type="match status" value="1"/>
</dbReference>